<gene>
    <name evidence="2" type="ORF">H9814_05765</name>
</gene>
<evidence type="ECO:0000256" key="1">
    <source>
        <dbReference type="SAM" id="SignalP"/>
    </source>
</evidence>
<name>A0A9D2E949_9BACE</name>
<feature type="signal peptide" evidence="1">
    <location>
        <begin position="1"/>
        <end position="21"/>
    </location>
</feature>
<keyword evidence="1" id="KW-0732">Signal</keyword>
<reference evidence="2" key="1">
    <citation type="journal article" date="2021" name="PeerJ">
        <title>Extensive microbial diversity within the chicken gut microbiome revealed by metagenomics and culture.</title>
        <authorList>
            <person name="Gilroy R."/>
            <person name="Ravi A."/>
            <person name="Getino M."/>
            <person name="Pursley I."/>
            <person name="Horton D.L."/>
            <person name="Alikhan N.F."/>
            <person name="Baker D."/>
            <person name="Gharbi K."/>
            <person name="Hall N."/>
            <person name="Watson M."/>
            <person name="Adriaenssens E.M."/>
            <person name="Foster-Nyarko E."/>
            <person name="Jarju S."/>
            <person name="Secka A."/>
            <person name="Antonio M."/>
            <person name="Oren A."/>
            <person name="Chaudhuri R.R."/>
            <person name="La Ragione R."/>
            <person name="Hildebrand F."/>
            <person name="Pallen M.J."/>
        </authorList>
    </citation>
    <scope>NUCLEOTIDE SEQUENCE</scope>
    <source>
        <strain evidence="2">ChiHjej9B8-1298</strain>
    </source>
</reference>
<evidence type="ECO:0000313" key="2">
    <source>
        <dbReference type="EMBL" id="HIZ33041.1"/>
    </source>
</evidence>
<proteinExistence type="predicted"/>
<dbReference type="AlphaFoldDB" id="A0A9D2E949"/>
<dbReference type="Proteomes" id="UP000824028">
    <property type="component" value="Unassembled WGS sequence"/>
</dbReference>
<feature type="non-terminal residue" evidence="2">
    <location>
        <position position="1"/>
    </location>
</feature>
<protein>
    <submittedName>
        <fullName evidence="2">Uncharacterized protein</fullName>
    </submittedName>
</protein>
<dbReference type="EMBL" id="DXBX01000042">
    <property type="protein sequence ID" value="HIZ33041.1"/>
    <property type="molecule type" value="Genomic_DNA"/>
</dbReference>
<evidence type="ECO:0000313" key="3">
    <source>
        <dbReference type="Proteomes" id="UP000824028"/>
    </source>
</evidence>
<comment type="caution">
    <text evidence="2">The sequence shown here is derived from an EMBL/GenBank/DDBJ whole genome shotgun (WGS) entry which is preliminary data.</text>
</comment>
<reference evidence="2" key="2">
    <citation type="submission" date="2021-04" db="EMBL/GenBank/DDBJ databases">
        <authorList>
            <person name="Gilroy R."/>
        </authorList>
    </citation>
    <scope>NUCLEOTIDE SEQUENCE</scope>
    <source>
        <strain evidence="2">ChiHjej9B8-1298</strain>
    </source>
</reference>
<sequence>PMKKLLFAAAAALVLATGLSACQTVVVQESAGEEDLTLRVVCQSPEVYQLYYTLYLDGEEYCQGGWGDIDGAPLTAQSDLTALFPQGYFEGRDLSGLAVDLSPYGEGDTREIATTPPVELHAQYGGSYTILFTGDEEQGFTAQVQEE</sequence>
<feature type="chain" id="PRO_5039159272" evidence="1">
    <location>
        <begin position="22"/>
        <end position="147"/>
    </location>
</feature>
<organism evidence="2 3">
    <name type="scientific">Candidatus Bacteroides merdigallinarum</name>
    <dbReference type="NCBI Taxonomy" id="2838473"/>
    <lineage>
        <taxon>Bacteria</taxon>
        <taxon>Pseudomonadati</taxon>
        <taxon>Bacteroidota</taxon>
        <taxon>Bacteroidia</taxon>
        <taxon>Bacteroidales</taxon>
        <taxon>Bacteroidaceae</taxon>
        <taxon>Bacteroides</taxon>
    </lineage>
</organism>
<accession>A0A9D2E949</accession>